<reference evidence="1" key="1">
    <citation type="submission" date="2021-04" db="EMBL/GenBank/DDBJ databases">
        <authorList>
            <person name="Tunstrom K."/>
        </authorList>
    </citation>
    <scope>NUCLEOTIDE SEQUENCE</scope>
</reference>
<dbReference type="EMBL" id="CAJQZP010000851">
    <property type="protein sequence ID" value="CAG4988856.1"/>
    <property type="molecule type" value="Genomic_DNA"/>
</dbReference>
<evidence type="ECO:0000313" key="1">
    <source>
        <dbReference type="EMBL" id="CAG4988856.1"/>
    </source>
</evidence>
<organism evidence="1 2">
    <name type="scientific">Parnassius apollo</name>
    <name type="common">Apollo butterfly</name>
    <name type="synonym">Papilio apollo</name>
    <dbReference type="NCBI Taxonomy" id="110799"/>
    <lineage>
        <taxon>Eukaryota</taxon>
        <taxon>Metazoa</taxon>
        <taxon>Ecdysozoa</taxon>
        <taxon>Arthropoda</taxon>
        <taxon>Hexapoda</taxon>
        <taxon>Insecta</taxon>
        <taxon>Pterygota</taxon>
        <taxon>Neoptera</taxon>
        <taxon>Endopterygota</taxon>
        <taxon>Lepidoptera</taxon>
        <taxon>Glossata</taxon>
        <taxon>Ditrysia</taxon>
        <taxon>Papilionoidea</taxon>
        <taxon>Papilionidae</taxon>
        <taxon>Parnassiinae</taxon>
        <taxon>Parnassini</taxon>
        <taxon>Parnassius</taxon>
        <taxon>Parnassius</taxon>
    </lineage>
</organism>
<proteinExistence type="predicted"/>
<gene>
    <name evidence="1" type="ORF">PAPOLLO_LOCUS11706</name>
</gene>
<comment type="caution">
    <text evidence="1">The sequence shown here is derived from an EMBL/GenBank/DDBJ whole genome shotgun (WGS) entry which is preliminary data.</text>
</comment>
<dbReference type="AlphaFoldDB" id="A0A8S3WYS0"/>
<protein>
    <submittedName>
        <fullName evidence="1">(apollo) hypothetical protein</fullName>
    </submittedName>
</protein>
<dbReference type="Proteomes" id="UP000691718">
    <property type="component" value="Unassembled WGS sequence"/>
</dbReference>
<dbReference type="PANTHER" id="PTHR46127:SF1">
    <property type="entry name" value="CILIA- AND FLAGELLA-ASSOCIATED PROTEIN 65"/>
    <property type="match status" value="1"/>
</dbReference>
<accession>A0A8S3WYS0</accession>
<sequence>MENTTDESISEVIFVDFGPIAIDTVTEKCITILNKSDRCVTYRVSLLYILNSIDQVFKVSITSAPVNPQENAEVTVIYKPNVVDLSYTEYYIIDDTDGNTYRLTVTGKCLGPKVYISKKNLVFKICKNESEQRKEVINIVNKAGLDTTYQWLLPYGGHGFFQISTGSCGLIRAFENITTSVVFTGTALGVYTAELVLSVLNQEPIFVNVIATVSLPGNVKYNVDDHVFEKHLKRKSRFGHLMENSLNRLSYIPSASVFERYLDFGMGSVTDISMNISQTLCVTNHEQVEGYIQWIPDPDNIFLIDPIAAVVPSNESRLFTIRFRPKIENDAYGYLLCGDYQHKIYNEEKPDEVKFKHTWFRIPCIGNTWYPCTEWQSGWDCPTEVTLPPTVPARTTFTNFMLSNKLEIPMYFKFQAPFKTNFVLMPMCGIVQGRGWQIISVALEPKSFGEYFESWDLMINRDHKTRVVLSGNAEVSQIEVMSQGYNPAVHAMYEFPPTVTGCTNYCTAYIHNLTRMQIHMRILNTVDWLGADNSGTIVLPPREILRYHWWFFPREAGKVYSTTICCSCICLINGRPIGEPTEVFINISGFSELPDLRVLPKTMNLHNAVVGESVTFTVTLYNYGTCFFTSKLYHDIDGMGDDFTGDKFDIDSAINCLKPSNYCEVKMTLIPYGAGPRQVDIKYTVLYRSAYDEVEEIQPVGKSICTVWFNKALMDVRPNSPLNVNLYAPDLCVRSSQVEFVLVLGCVYAVAVPWNMRRKKICDCAMVVIQTGISTYEKRHTCVHRSFVELSPNSGIAAIVWLYNPTEVHTTWRLLRSDVTAPGAVIRCLQYFAEVSPLDKLAIPFAFMPTEMIDYEVTFLCSFGFDIVSILVKGQGGLPNCVETRLDIPSYVEKIARAACRTNVVYLSKDHLTLPIMPTHSLSREIIAICNDTNRLIRFIWIPERIANIVNIVMTPWWGIIQPKSTEWITMTVYTLQEPAIFTTTVSCEILDLTERRRYLQNEQLKKTKTQQCEQEFIITEQGLFHRGINDSPPYVLEIEKPQSYYLAMSVSISSKGQRDGYTRMLLKQMWEQTPPYDLLSSEINPHEGGRELTSSGNNMTLTDIIRIIDGVLWDALHSKMFRHQIEYFSKEEIPTYEDLVKTIENYSKPRFSKRITSGICDAIVNKAIFNVYNLNVKQGVSILEAE</sequence>
<dbReference type="PANTHER" id="PTHR46127">
    <property type="entry name" value="CILIA- AND FLAGELLA-ASSOCIATED PROTEIN 65"/>
    <property type="match status" value="1"/>
</dbReference>
<evidence type="ECO:0000313" key="2">
    <source>
        <dbReference type="Proteomes" id="UP000691718"/>
    </source>
</evidence>
<name>A0A8S3WYS0_PARAO</name>
<dbReference type="InterPro" id="IPR052614">
    <property type="entry name" value="CFAP65"/>
</dbReference>
<keyword evidence="2" id="KW-1185">Reference proteome</keyword>
<dbReference type="OrthoDB" id="415597at2759"/>